<dbReference type="EMBL" id="JADPUN010000148">
    <property type="protein sequence ID" value="MBF9130311.1"/>
    <property type="molecule type" value="Genomic_DNA"/>
</dbReference>
<organism evidence="1 2">
    <name type="scientific">Plantactinospora alkalitolerans</name>
    <dbReference type="NCBI Taxonomy" id="2789879"/>
    <lineage>
        <taxon>Bacteria</taxon>
        <taxon>Bacillati</taxon>
        <taxon>Actinomycetota</taxon>
        <taxon>Actinomycetes</taxon>
        <taxon>Micromonosporales</taxon>
        <taxon>Micromonosporaceae</taxon>
        <taxon>Plantactinospora</taxon>
    </lineage>
</organism>
<proteinExistence type="predicted"/>
<name>A0ABS0GVT4_9ACTN</name>
<dbReference type="Proteomes" id="UP000638560">
    <property type="component" value="Unassembled WGS sequence"/>
</dbReference>
<dbReference type="RefSeq" id="WP_196201882.1">
    <property type="nucleotide sequence ID" value="NZ_JADPUN010000148.1"/>
</dbReference>
<evidence type="ECO:0000313" key="2">
    <source>
        <dbReference type="Proteomes" id="UP000638560"/>
    </source>
</evidence>
<accession>A0ABS0GVT4</accession>
<protein>
    <submittedName>
        <fullName evidence="1">Uncharacterized protein</fullName>
    </submittedName>
</protein>
<keyword evidence="2" id="KW-1185">Reference proteome</keyword>
<sequence>MTRYYTEADLVRAVQRQVAIDRTYRANYQRAVATQNQAWLYELVKTAVRLVFGVVVGDFLTVGVEIVWEFFADLFSD</sequence>
<reference evidence="1 2" key="1">
    <citation type="submission" date="2020-11" db="EMBL/GenBank/DDBJ databases">
        <title>A novel isolate from a Black sea contaminated sediment with potential to produce alkanes: Plantactinospora alkalitolerans sp. nov.</title>
        <authorList>
            <person name="Carro L."/>
            <person name="Veyisoglu A."/>
            <person name="Guven K."/>
            <person name="Schumann P."/>
            <person name="Klenk H.-P."/>
            <person name="Sahin N."/>
        </authorList>
    </citation>
    <scope>NUCLEOTIDE SEQUENCE [LARGE SCALE GENOMIC DNA]</scope>
    <source>
        <strain evidence="1 2">S1510</strain>
    </source>
</reference>
<evidence type="ECO:0000313" key="1">
    <source>
        <dbReference type="EMBL" id="MBF9130311.1"/>
    </source>
</evidence>
<gene>
    <name evidence="1" type="ORF">I0C86_15300</name>
</gene>
<comment type="caution">
    <text evidence="1">The sequence shown here is derived from an EMBL/GenBank/DDBJ whole genome shotgun (WGS) entry which is preliminary data.</text>
</comment>